<name>A0ABV6LSS5_9BACI</name>
<feature type="transmembrane region" description="Helical" evidence="1">
    <location>
        <begin position="30"/>
        <end position="50"/>
    </location>
</feature>
<evidence type="ECO:0000313" key="2">
    <source>
        <dbReference type="EMBL" id="MFC0525394.1"/>
    </source>
</evidence>
<feature type="transmembrane region" description="Helical" evidence="1">
    <location>
        <begin position="116"/>
        <end position="137"/>
    </location>
</feature>
<sequence>MSYKVQVAKLFFRREDSMFQINKAEAITHLWKRISLFLLLSMLVYGFTAWKGLGMTPFSAQATSWSFATYETMKLFFLSGRVLYGLFFALIILFYTPFFYWLFTGISYKKLMTVQLNVLFVLLLERLTWVAFVQYLGLEWYVSPFSFGVIASYLTDMEWLIYFGGAASLFQIWVMWLQSKALFLFSSIKKWKLVVMVVLLHLFYWAAAASLTYYDVELLSFL</sequence>
<keyword evidence="1" id="KW-0472">Membrane</keyword>
<comment type="caution">
    <text evidence="2">The sequence shown here is derived from an EMBL/GenBank/DDBJ whole genome shotgun (WGS) entry which is preliminary data.</text>
</comment>
<feature type="transmembrane region" description="Helical" evidence="1">
    <location>
        <begin position="82"/>
        <end position="104"/>
    </location>
</feature>
<accession>A0ABV6LSS5</accession>
<dbReference type="RefSeq" id="WP_377350617.1">
    <property type="nucleotide sequence ID" value="NZ_JBHLTP010000013.1"/>
</dbReference>
<proteinExistence type="predicted"/>
<keyword evidence="1" id="KW-0812">Transmembrane</keyword>
<evidence type="ECO:0008006" key="4">
    <source>
        <dbReference type="Google" id="ProtNLM"/>
    </source>
</evidence>
<evidence type="ECO:0000313" key="3">
    <source>
        <dbReference type="Proteomes" id="UP001589836"/>
    </source>
</evidence>
<feature type="transmembrane region" description="Helical" evidence="1">
    <location>
        <begin position="191"/>
        <end position="214"/>
    </location>
</feature>
<keyword evidence="1" id="KW-1133">Transmembrane helix</keyword>
<organism evidence="2 3">
    <name type="scientific">Pontibacillus salicampi</name>
    <dbReference type="NCBI Taxonomy" id="1449801"/>
    <lineage>
        <taxon>Bacteria</taxon>
        <taxon>Bacillati</taxon>
        <taxon>Bacillota</taxon>
        <taxon>Bacilli</taxon>
        <taxon>Bacillales</taxon>
        <taxon>Bacillaceae</taxon>
        <taxon>Pontibacillus</taxon>
    </lineage>
</organism>
<reference evidence="2 3" key="1">
    <citation type="submission" date="2024-09" db="EMBL/GenBank/DDBJ databases">
        <authorList>
            <person name="Sun Q."/>
            <person name="Mori K."/>
        </authorList>
    </citation>
    <scope>NUCLEOTIDE SEQUENCE [LARGE SCALE GENOMIC DNA]</scope>
    <source>
        <strain evidence="2 3">NCAIM B.02529</strain>
    </source>
</reference>
<feature type="transmembrane region" description="Helical" evidence="1">
    <location>
        <begin position="159"/>
        <end position="179"/>
    </location>
</feature>
<protein>
    <recommendedName>
        <fullName evidence="4">Yip1 domain-containing protein</fullName>
    </recommendedName>
</protein>
<dbReference type="EMBL" id="JBHLTP010000013">
    <property type="protein sequence ID" value="MFC0525394.1"/>
    <property type="molecule type" value="Genomic_DNA"/>
</dbReference>
<gene>
    <name evidence="2" type="ORF">ACFFGV_17560</name>
</gene>
<dbReference type="Proteomes" id="UP001589836">
    <property type="component" value="Unassembled WGS sequence"/>
</dbReference>
<keyword evidence="3" id="KW-1185">Reference proteome</keyword>
<evidence type="ECO:0000256" key="1">
    <source>
        <dbReference type="SAM" id="Phobius"/>
    </source>
</evidence>